<evidence type="ECO:0000259" key="3">
    <source>
        <dbReference type="Pfam" id="PF03081"/>
    </source>
</evidence>
<feature type="domain" description="Exocyst complex subunit Exo70 C-terminal" evidence="3">
    <location>
        <begin position="9"/>
        <end position="58"/>
    </location>
</feature>
<proteinExistence type="inferred from homology"/>
<evidence type="ECO:0000313" key="5">
    <source>
        <dbReference type="Proteomes" id="UP000479710"/>
    </source>
</evidence>
<keyword evidence="5" id="KW-1185">Reference proteome</keyword>
<dbReference type="InterPro" id="IPR016159">
    <property type="entry name" value="Cullin_repeat-like_dom_sf"/>
</dbReference>
<sequence length="80" mass="9557">MSVLWQRRDPLATFYSVLENACSAQRCWKVPSPVLRRLLQRTMLDHVVPAYHQYLEEVEGDGYWMEWTTKEPGKNQLFQK</sequence>
<comment type="similarity">
    <text evidence="1">Belongs to the EXO70 family.</text>
</comment>
<dbReference type="GO" id="GO:0005546">
    <property type="term" value="F:phosphatidylinositol-4,5-bisphosphate binding"/>
    <property type="evidence" value="ECO:0007669"/>
    <property type="project" value="InterPro"/>
</dbReference>
<name>A0A6G1CQ39_9ORYZ</name>
<dbReference type="SUPFAM" id="SSF74788">
    <property type="entry name" value="Cullin repeat-like"/>
    <property type="match status" value="1"/>
</dbReference>
<dbReference type="InterPro" id="IPR046364">
    <property type="entry name" value="Exo70_C"/>
</dbReference>
<evidence type="ECO:0000256" key="1">
    <source>
        <dbReference type="ARBA" id="ARBA00006756"/>
    </source>
</evidence>
<protein>
    <recommendedName>
        <fullName evidence="3">Exocyst complex subunit Exo70 C-terminal domain-containing protein</fullName>
    </recommendedName>
</protein>
<comment type="caution">
    <text evidence="4">The sequence shown here is derived from an EMBL/GenBank/DDBJ whole genome shotgun (WGS) entry which is preliminary data.</text>
</comment>
<reference evidence="4 5" key="1">
    <citation type="submission" date="2019-11" db="EMBL/GenBank/DDBJ databases">
        <title>Whole genome sequence of Oryza granulata.</title>
        <authorList>
            <person name="Li W."/>
        </authorList>
    </citation>
    <scope>NUCLEOTIDE SEQUENCE [LARGE SCALE GENOMIC DNA]</scope>
    <source>
        <strain evidence="5">cv. Menghai</strain>
        <tissue evidence="4">Leaf</tissue>
    </source>
</reference>
<dbReference type="GO" id="GO:0006887">
    <property type="term" value="P:exocytosis"/>
    <property type="evidence" value="ECO:0007669"/>
    <property type="project" value="InterPro"/>
</dbReference>
<dbReference type="Proteomes" id="UP000479710">
    <property type="component" value="Unassembled WGS sequence"/>
</dbReference>
<evidence type="ECO:0000256" key="2">
    <source>
        <dbReference type="ARBA" id="ARBA00022448"/>
    </source>
</evidence>
<dbReference type="GO" id="GO:0000145">
    <property type="term" value="C:exocyst"/>
    <property type="evidence" value="ECO:0007669"/>
    <property type="project" value="InterPro"/>
</dbReference>
<dbReference type="Gene3D" id="1.20.1280.170">
    <property type="entry name" value="Exocyst complex component Exo70"/>
    <property type="match status" value="1"/>
</dbReference>
<dbReference type="Pfam" id="PF03081">
    <property type="entry name" value="Exo70_C"/>
    <property type="match status" value="1"/>
</dbReference>
<organism evidence="4 5">
    <name type="scientific">Oryza meyeriana var. granulata</name>
    <dbReference type="NCBI Taxonomy" id="110450"/>
    <lineage>
        <taxon>Eukaryota</taxon>
        <taxon>Viridiplantae</taxon>
        <taxon>Streptophyta</taxon>
        <taxon>Embryophyta</taxon>
        <taxon>Tracheophyta</taxon>
        <taxon>Spermatophyta</taxon>
        <taxon>Magnoliopsida</taxon>
        <taxon>Liliopsida</taxon>
        <taxon>Poales</taxon>
        <taxon>Poaceae</taxon>
        <taxon>BOP clade</taxon>
        <taxon>Oryzoideae</taxon>
        <taxon>Oryzeae</taxon>
        <taxon>Oryzinae</taxon>
        <taxon>Oryza</taxon>
        <taxon>Oryza meyeriana</taxon>
    </lineage>
</organism>
<dbReference type="EMBL" id="SPHZ02000008">
    <property type="protein sequence ID" value="KAF0901934.1"/>
    <property type="molecule type" value="Genomic_DNA"/>
</dbReference>
<gene>
    <name evidence="4" type="ORF">E2562_011773</name>
</gene>
<keyword evidence="2" id="KW-0813">Transport</keyword>
<dbReference type="AlphaFoldDB" id="A0A6G1CQ39"/>
<evidence type="ECO:0000313" key="4">
    <source>
        <dbReference type="EMBL" id="KAF0901934.1"/>
    </source>
</evidence>
<accession>A0A6G1CQ39</accession>